<dbReference type="PROSITE" id="PS51318">
    <property type="entry name" value="TAT"/>
    <property type="match status" value="1"/>
</dbReference>
<protein>
    <recommendedName>
        <fullName evidence="3">Phosphatase</fullName>
    </recommendedName>
</protein>
<dbReference type="EMBL" id="JACHHZ010000001">
    <property type="protein sequence ID" value="MBB6091270.1"/>
    <property type="molecule type" value="Genomic_DNA"/>
</dbReference>
<dbReference type="Proteomes" id="UP000588068">
    <property type="component" value="Unassembled WGS sequence"/>
</dbReference>
<sequence>MSIIDRNAPAEGAESPKPIVDRRSFIKGSVAGAASISFGALLARRAGAVELPYSDDYGPVAPVNDLTTGLPLIALPAGFTYRSFGWRGQPMADGRVTPGAHDGMDVVASKGNQIVMVRNHELGSGSGINPFIAAAGYDNANGRGGTTNVLFDAVTGRWQSSYGSLSGTVTNCAGGRTPWGTWLTCEETGYTSPAGVRHGWVFEVPGYGVASAQPLTAMGRFSHEACAVDPATGIVYETEDATPGGFYRFVPNQYGNLAAGGQLQALRVVGTNDFNFSGLNGVYQDFAAGSTWDVEWVTVTDPEAINGRAYNSAPGRASFARPEGAYYDSGRIYFTCTSGGVARQGQVFVYDPRREVLTMVFNSLGAGTTSQECNNPDNIAVSPRGGIVLCEDGGNSIQRLRGLTQSGGTFIFAENRMQLSAANVAQADAALNANGSIIANFPAGNYTGIEWAGACFHERWMFVNIQTPGITFAITGPWDNGAL</sequence>
<name>A0A841HFZ0_9GAMM</name>
<accession>A0A841HFZ0</accession>
<keyword evidence="2" id="KW-1185">Reference proteome</keyword>
<dbReference type="InterPro" id="IPR006311">
    <property type="entry name" value="TAT_signal"/>
</dbReference>
<proteinExistence type="predicted"/>
<dbReference type="Pfam" id="PF05787">
    <property type="entry name" value="PhoX"/>
    <property type="match status" value="1"/>
</dbReference>
<reference evidence="1 2" key="1">
    <citation type="submission" date="2020-08" db="EMBL/GenBank/DDBJ databases">
        <title>Genomic Encyclopedia of Type Strains, Phase IV (KMG-IV): sequencing the most valuable type-strain genomes for metagenomic binning, comparative biology and taxonomic classification.</title>
        <authorList>
            <person name="Goeker M."/>
        </authorList>
    </citation>
    <scope>NUCLEOTIDE SEQUENCE [LARGE SCALE GENOMIC DNA]</scope>
    <source>
        <strain evidence="1 2">DSM 26723</strain>
    </source>
</reference>
<evidence type="ECO:0008006" key="3">
    <source>
        <dbReference type="Google" id="ProtNLM"/>
    </source>
</evidence>
<comment type="caution">
    <text evidence="1">The sequence shown here is derived from an EMBL/GenBank/DDBJ whole genome shotgun (WGS) entry which is preliminary data.</text>
</comment>
<dbReference type="SUPFAM" id="SSF63829">
    <property type="entry name" value="Calcium-dependent phosphotriesterase"/>
    <property type="match status" value="1"/>
</dbReference>
<dbReference type="PANTHER" id="PTHR35399:SF4">
    <property type="entry name" value="MEMBRANE PROTEIN"/>
    <property type="match status" value="1"/>
</dbReference>
<organism evidence="1 2">
    <name type="scientific">Povalibacter uvarum</name>
    <dbReference type="NCBI Taxonomy" id="732238"/>
    <lineage>
        <taxon>Bacteria</taxon>
        <taxon>Pseudomonadati</taxon>
        <taxon>Pseudomonadota</taxon>
        <taxon>Gammaproteobacteria</taxon>
        <taxon>Steroidobacterales</taxon>
        <taxon>Steroidobacteraceae</taxon>
        <taxon>Povalibacter</taxon>
    </lineage>
</organism>
<dbReference type="InterPro" id="IPR008557">
    <property type="entry name" value="PhoX"/>
</dbReference>
<dbReference type="PANTHER" id="PTHR35399">
    <property type="entry name" value="SLR8030 PROTEIN"/>
    <property type="match status" value="1"/>
</dbReference>
<evidence type="ECO:0000313" key="1">
    <source>
        <dbReference type="EMBL" id="MBB6091270.1"/>
    </source>
</evidence>
<dbReference type="RefSeq" id="WP_184329082.1">
    <property type="nucleotide sequence ID" value="NZ_JACHHZ010000001.1"/>
</dbReference>
<gene>
    <name evidence="1" type="ORF">HNQ60_000116</name>
</gene>
<dbReference type="AlphaFoldDB" id="A0A841HFZ0"/>
<evidence type="ECO:0000313" key="2">
    <source>
        <dbReference type="Proteomes" id="UP000588068"/>
    </source>
</evidence>